<evidence type="ECO:0000313" key="2">
    <source>
        <dbReference type="Proteomes" id="UP000005709"/>
    </source>
</evidence>
<dbReference type="AlphaFoldDB" id="C8PI46"/>
<dbReference type="Proteomes" id="UP000005709">
    <property type="component" value="Unassembled WGS sequence"/>
</dbReference>
<organism evidence="1 2">
    <name type="scientific">Campylobacter gracilis RM3268</name>
    <dbReference type="NCBI Taxonomy" id="553220"/>
    <lineage>
        <taxon>Bacteria</taxon>
        <taxon>Pseudomonadati</taxon>
        <taxon>Campylobacterota</taxon>
        <taxon>Epsilonproteobacteria</taxon>
        <taxon>Campylobacterales</taxon>
        <taxon>Campylobacteraceae</taxon>
        <taxon>Campylobacter</taxon>
    </lineage>
</organism>
<accession>C8PI46</accession>
<dbReference type="EMBL" id="ACYG01000025">
    <property type="protein sequence ID" value="EEV17436.1"/>
    <property type="molecule type" value="Genomic_DNA"/>
</dbReference>
<gene>
    <name evidence="1" type="ORF">CAMGR0001_0027</name>
</gene>
<sequence length="37" mass="4659">MMLFQIKFRANYRISRESFTRCLRCYIDIIPREIVKF</sequence>
<reference evidence="1 2" key="1">
    <citation type="submission" date="2009-07" db="EMBL/GenBank/DDBJ databases">
        <authorList>
            <person name="Madupu R."/>
            <person name="Sebastian Y."/>
            <person name="Durkin A.S."/>
            <person name="Torralba M."/>
            <person name="Methe B."/>
            <person name="Sutton G.G."/>
            <person name="Strausberg R.L."/>
            <person name="Nelson K.E."/>
        </authorList>
    </citation>
    <scope>NUCLEOTIDE SEQUENCE [LARGE SCALE GENOMIC DNA]</scope>
    <source>
        <strain evidence="1 2">RM3268</strain>
    </source>
</reference>
<name>C8PI46_9BACT</name>
<evidence type="ECO:0000313" key="1">
    <source>
        <dbReference type="EMBL" id="EEV17436.1"/>
    </source>
</evidence>
<protein>
    <submittedName>
        <fullName evidence="1">Uncharacterized protein</fullName>
    </submittedName>
</protein>
<keyword evidence="2" id="KW-1185">Reference proteome</keyword>
<comment type="caution">
    <text evidence="1">The sequence shown here is derived from an EMBL/GenBank/DDBJ whole genome shotgun (WGS) entry which is preliminary data.</text>
</comment>
<proteinExistence type="predicted"/>